<dbReference type="InterPro" id="IPR033443">
    <property type="entry name" value="PROP1-like_PPR_dom"/>
</dbReference>
<sequence>MNEFLSRFVYIMRSKVSEAYPNCNKETIDGMLAVIVQKVVLEMEKGSINDMLNLVKETQFQDFSQELWRAVWEVCNFIVEDMRKMRKREELKKHLQCEEVKEMCKFAQEVGIRGDMLKELRLKWAQEKMAETEFYRGLEQMREEENALSDEDVASSKDGSLQSEEGERVEGENAVGEETQSFVLPKRKGKIQYKIYGLDLSGPKWREVAERLEDAEKLIAPQETKEIEGKCKLVMDKMLSLSDDEDPYQLLVEWEELLEPARIDWLALLERLKEKNKPRLCFKVAELVLDKKSFEPNIRDFSKLIDAHAKEDRIADAERILGKMTEKGISPDILTYMTLVHMYSNSSNLDLAKQAFEDIRARGFQPDQRIYNSMIMAYIKAGLPKSGESLMREMEARDIRPTKQIYMELLRAFAQGGHVDGAQRIVNTMQFAGFQPDLESCSLLVEAYGHAGDPEQARNNYDYMIKAGHKPDDKCTASLLAAYEKKNLLDKALGLLLHLEREGYKLGTHTYAVLVDWLGRLQLVAEVEQVLSKIGSKEEVPFKVHVSLCDMYARARVREKALEALGIVEEKKEALSGEEFERVIHGLLAGGFVQEARRVHEGMQGQGFVSSDPLKVALMAAQAMPRQKPVVR</sequence>
<reference evidence="6" key="1">
    <citation type="journal article" date="2013" name="Science">
        <title>The Amborella genome and the evolution of flowering plants.</title>
        <authorList>
            <consortium name="Amborella Genome Project"/>
        </authorList>
    </citation>
    <scope>NUCLEOTIDE SEQUENCE [LARGE SCALE GENOMIC DNA]</scope>
</reference>
<dbReference type="InterPro" id="IPR011990">
    <property type="entry name" value="TPR-like_helical_dom_sf"/>
</dbReference>
<feature type="repeat" description="PPR" evidence="2">
    <location>
        <begin position="297"/>
        <end position="331"/>
    </location>
</feature>
<feature type="repeat" description="PPR" evidence="2">
    <location>
        <begin position="332"/>
        <end position="366"/>
    </location>
</feature>
<dbReference type="AlphaFoldDB" id="W1NGY6"/>
<organism evidence="5 6">
    <name type="scientific">Amborella trichopoda</name>
    <dbReference type="NCBI Taxonomy" id="13333"/>
    <lineage>
        <taxon>Eukaryota</taxon>
        <taxon>Viridiplantae</taxon>
        <taxon>Streptophyta</taxon>
        <taxon>Embryophyta</taxon>
        <taxon>Tracheophyta</taxon>
        <taxon>Spermatophyta</taxon>
        <taxon>Magnoliopsida</taxon>
        <taxon>Amborellales</taxon>
        <taxon>Amborellaceae</taxon>
        <taxon>Amborella</taxon>
    </lineage>
</organism>
<dbReference type="Pfam" id="PF13812">
    <property type="entry name" value="PPR_3"/>
    <property type="match status" value="1"/>
</dbReference>
<dbReference type="PANTHER" id="PTHR46862">
    <property type="entry name" value="OS07G0661900 PROTEIN"/>
    <property type="match status" value="1"/>
</dbReference>
<dbReference type="OMA" id="ANKYFKM"/>
<keyword evidence="1" id="KW-0677">Repeat</keyword>
<dbReference type="InterPro" id="IPR002885">
    <property type="entry name" value="PPR_rpt"/>
</dbReference>
<feature type="region of interest" description="Disordered" evidence="3">
    <location>
        <begin position="145"/>
        <end position="175"/>
    </location>
</feature>
<dbReference type="PANTHER" id="PTHR46862:SF2">
    <property type="entry name" value="OS02G0611400 PROTEIN"/>
    <property type="match status" value="1"/>
</dbReference>
<feature type="repeat" description="PPR" evidence="2">
    <location>
        <begin position="367"/>
        <end position="401"/>
    </location>
</feature>
<dbReference type="EMBL" id="KI397507">
    <property type="protein sequence ID" value="ERM94711.1"/>
    <property type="molecule type" value="Genomic_DNA"/>
</dbReference>
<name>W1NGY6_AMBTC</name>
<dbReference type="Gene3D" id="1.25.40.10">
    <property type="entry name" value="Tetratricopeptide repeat domain"/>
    <property type="match status" value="2"/>
</dbReference>
<dbReference type="NCBIfam" id="TIGR00756">
    <property type="entry name" value="PPR"/>
    <property type="match status" value="4"/>
</dbReference>
<keyword evidence="6" id="KW-1185">Reference proteome</keyword>
<feature type="repeat" description="PPR" evidence="2">
    <location>
        <begin position="437"/>
        <end position="471"/>
    </location>
</feature>
<evidence type="ECO:0000256" key="1">
    <source>
        <dbReference type="ARBA" id="ARBA00022737"/>
    </source>
</evidence>
<evidence type="ECO:0000313" key="6">
    <source>
        <dbReference type="Proteomes" id="UP000017836"/>
    </source>
</evidence>
<dbReference type="Pfam" id="PF17177">
    <property type="entry name" value="PPR_long"/>
    <property type="match status" value="1"/>
</dbReference>
<dbReference type="eggNOG" id="KOG4197">
    <property type="taxonomic scope" value="Eukaryota"/>
</dbReference>
<evidence type="ECO:0000256" key="2">
    <source>
        <dbReference type="PROSITE-ProRule" id="PRU00708"/>
    </source>
</evidence>
<evidence type="ECO:0000256" key="3">
    <source>
        <dbReference type="SAM" id="MobiDB-lite"/>
    </source>
</evidence>
<feature type="repeat" description="PPR" evidence="2">
    <location>
        <begin position="402"/>
        <end position="436"/>
    </location>
</feature>
<evidence type="ECO:0000313" key="5">
    <source>
        <dbReference type="EMBL" id="ERM94711.1"/>
    </source>
</evidence>
<protein>
    <recommendedName>
        <fullName evidence="4">PROP1-like PPR domain-containing protein</fullName>
    </recommendedName>
</protein>
<proteinExistence type="predicted"/>
<evidence type="ECO:0000259" key="4">
    <source>
        <dbReference type="Pfam" id="PF17177"/>
    </source>
</evidence>
<dbReference type="Proteomes" id="UP000017836">
    <property type="component" value="Unassembled WGS sequence"/>
</dbReference>
<feature type="domain" description="PROP1-like PPR" evidence="4">
    <location>
        <begin position="388"/>
        <end position="517"/>
    </location>
</feature>
<dbReference type="Gramene" id="ERM94711">
    <property type="protein sequence ID" value="ERM94711"/>
    <property type="gene ID" value="AMTR_s00011p00240280"/>
</dbReference>
<dbReference type="HOGENOM" id="CLU_433038_0_0_1"/>
<gene>
    <name evidence="5" type="ORF">AMTR_s00011p00240280</name>
</gene>
<accession>W1NGY6</accession>
<dbReference type="PROSITE" id="PS51375">
    <property type="entry name" value="PPR"/>
    <property type="match status" value="5"/>
</dbReference>